<dbReference type="InterPro" id="IPR038379">
    <property type="entry name" value="SecE_sf"/>
</dbReference>
<keyword evidence="2 9" id="KW-0813">Transport</keyword>
<dbReference type="GO" id="GO:0008320">
    <property type="term" value="F:protein transmembrane transporter activity"/>
    <property type="evidence" value="ECO:0007669"/>
    <property type="project" value="UniProtKB-UniRule"/>
</dbReference>
<proteinExistence type="inferred from homology"/>
<feature type="transmembrane region" description="Helical" evidence="10">
    <location>
        <begin position="43"/>
        <end position="61"/>
    </location>
</feature>
<dbReference type="HAMAP" id="MF_00422">
    <property type="entry name" value="SecE"/>
    <property type="match status" value="1"/>
</dbReference>
<protein>
    <recommendedName>
        <fullName evidence="9">Protein translocase subunit SecE</fullName>
    </recommendedName>
</protein>
<dbReference type="GO" id="GO:0005886">
    <property type="term" value="C:plasma membrane"/>
    <property type="evidence" value="ECO:0007669"/>
    <property type="project" value="UniProtKB-UniRule"/>
</dbReference>
<dbReference type="KEGG" id="wbr:secE"/>
<dbReference type="PRINTS" id="PR01650">
    <property type="entry name" value="SECETRNLCASE"/>
</dbReference>
<dbReference type="GO" id="GO:0006605">
    <property type="term" value="P:protein targeting"/>
    <property type="evidence" value="ECO:0007669"/>
    <property type="project" value="UniProtKB-UniRule"/>
</dbReference>
<dbReference type="InterPro" id="IPR001901">
    <property type="entry name" value="Translocase_SecE/Sec61-g"/>
</dbReference>
<dbReference type="AlphaFoldDB" id="Q8D239"/>
<feature type="transmembrane region" description="Helical" evidence="10">
    <location>
        <begin position="16"/>
        <end position="36"/>
    </location>
</feature>
<keyword evidence="6 9" id="KW-1133">Transmembrane helix</keyword>
<organism evidence="11 12">
    <name type="scientific">Wigglesworthia glossinidia brevipalpis</name>
    <dbReference type="NCBI Taxonomy" id="36870"/>
    <lineage>
        <taxon>Bacteria</taxon>
        <taxon>Pseudomonadati</taxon>
        <taxon>Pseudomonadota</taxon>
        <taxon>Gammaproteobacteria</taxon>
        <taxon>Enterobacterales</taxon>
        <taxon>Erwiniaceae</taxon>
        <taxon>Wigglesworthia</taxon>
    </lineage>
</organism>
<dbReference type="GO" id="GO:0009306">
    <property type="term" value="P:protein secretion"/>
    <property type="evidence" value="ECO:0007669"/>
    <property type="project" value="UniProtKB-UniRule"/>
</dbReference>
<keyword evidence="12" id="KW-1185">Reference proteome</keyword>
<dbReference type="PANTHER" id="PTHR33910:SF1">
    <property type="entry name" value="PROTEIN TRANSLOCASE SUBUNIT SECE"/>
    <property type="match status" value="1"/>
</dbReference>
<comment type="function">
    <text evidence="9">Essential subunit of the Sec protein translocation channel SecYEG. Clamps together the 2 halves of SecY. May contact the channel plug during translocation.</text>
</comment>
<keyword evidence="3" id="KW-1003">Cell membrane</keyword>
<evidence type="ECO:0000256" key="4">
    <source>
        <dbReference type="ARBA" id="ARBA00022692"/>
    </source>
</evidence>
<sequence>MKNIQKKNKFNPKKDFFIWVFVVALLFIASFFKEIFPNLNKIIKFLIILIIIISIIFLSSITNKGKYVLNFIQESLKEIKKVAWPSLQETLQTTLIVSLVTVIMSLLLWGLDSLLIRAISFITSLRF</sequence>
<comment type="subunit">
    <text evidence="9">Component of the Sec protein translocase complex. Heterotrimer consisting of SecY, SecE and SecG subunits. The heterotrimers can form oligomers, although 1 heterotrimer is thought to be able to translocate proteins. Interacts with the ribosome. Interacts with SecDF, and other proteins may be involved. Interacts with SecA.</text>
</comment>
<dbReference type="Proteomes" id="UP000000562">
    <property type="component" value="Chromosome"/>
</dbReference>
<keyword evidence="8 9" id="KW-0472">Membrane</keyword>
<keyword evidence="5 9" id="KW-0653">Protein transport</keyword>
<comment type="subcellular location">
    <subcellularLocation>
        <location evidence="1">Membrane</location>
    </subcellularLocation>
</comment>
<dbReference type="STRING" id="36870.gene:10369024"/>
<dbReference type="HOGENOM" id="CLU_113663_0_1_6"/>
<dbReference type="GO" id="GO:0043952">
    <property type="term" value="P:protein transport by the Sec complex"/>
    <property type="evidence" value="ECO:0007669"/>
    <property type="project" value="UniProtKB-UniRule"/>
</dbReference>
<evidence type="ECO:0000256" key="6">
    <source>
        <dbReference type="ARBA" id="ARBA00022989"/>
    </source>
</evidence>
<dbReference type="GO" id="GO:0065002">
    <property type="term" value="P:intracellular protein transmembrane transport"/>
    <property type="evidence" value="ECO:0007669"/>
    <property type="project" value="UniProtKB-UniRule"/>
</dbReference>
<reference evidence="11 12" key="1">
    <citation type="journal article" date="2002" name="Nat. Genet.">
        <title>Genome sequence of the endocellular obligate symbiont of tsetse flies, Wigglesworthia glossinidia.</title>
        <authorList>
            <person name="Akman L."/>
            <person name="Yamashita A."/>
            <person name="Watanabe H."/>
            <person name="Oshima K."/>
            <person name="Shiba T."/>
            <person name="Hattori M."/>
            <person name="Aksoy S."/>
        </authorList>
    </citation>
    <scope>NUCLEOTIDE SEQUENCE [LARGE SCALE GENOMIC DNA]</scope>
</reference>
<evidence type="ECO:0000256" key="10">
    <source>
        <dbReference type="SAM" id="Phobius"/>
    </source>
</evidence>
<accession>Q8D239</accession>
<evidence type="ECO:0000313" key="12">
    <source>
        <dbReference type="Proteomes" id="UP000000562"/>
    </source>
</evidence>
<evidence type="ECO:0000256" key="3">
    <source>
        <dbReference type="ARBA" id="ARBA00022475"/>
    </source>
</evidence>
<dbReference type="Gene3D" id="1.20.5.1030">
    <property type="entry name" value="Preprotein translocase secy subunit"/>
    <property type="match status" value="1"/>
</dbReference>
<name>Q8D239_WIGBR</name>
<dbReference type="eggNOG" id="COG0690">
    <property type="taxonomic scope" value="Bacteria"/>
</dbReference>
<comment type="similarity">
    <text evidence="9">Belongs to the SecE/SEC61-gamma family.</text>
</comment>
<feature type="transmembrane region" description="Helical" evidence="10">
    <location>
        <begin position="95"/>
        <end position="116"/>
    </location>
</feature>
<dbReference type="InterPro" id="IPR005807">
    <property type="entry name" value="SecE_bac"/>
</dbReference>
<evidence type="ECO:0000313" key="11">
    <source>
        <dbReference type="EMBL" id="BAC24662.1"/>
    </source>
</evidence>
<dbReference type="OrthoDB" id="9806365at2"/>
<evidence type="ECO:0000256" key="7">
    <source>
        <dbReference type="ARBA" id="ARBA00023010"/>
    </source>
</evidence>
<keyword evidence="7 9" id="KW-0811">Translocation</keyword>
<evidence type="ECO:0000256" key="2">
    <source>
        <dbReference type="ARBA" id="ARBA00022448"/>
    </source>
</evidence>
<gene>
    <name evidence="9 11" type="primary">secE</name>
</gene>
<evidence type="ECO:0000256" key="9">
    <source>
        <dbReference type="HAMAP-Rule" id="MF_00422"/>
    </source>
</evidence>
<dbReference type="PANTHER" id="PTHR33910">
    <property type="entry name" value="PROTEIN TRANSLOCASE SUBUNIT SECE"/>
    <property type="match status" value="1"/>
</dbReference>
<dbReference type="NCBIfam" id="TIGR00964">
    <property type="entry name" value="secE_bact"/>
    <property type="match status" value="1"/>
</dbReference>
<evidence type="ECO:0000256" key="8">
    <source>
        <dbReference type="ARBA" id="ARBA00023136"/>
    </source>
</evidence>
<evidence type="ECO:0000256" key="5">
    <source>
        <dbReference type="ARBA" id="ARBA00022927"/>
    </source>
</evidence>
<dbReference type="EMBL" id="BA000021">
    <property type="protein sequence ID" value="BAC24662.1"/>
    <property type="molecule type" value="Genomic_DNA"/>
</dbReference>
<dbReference type="Pfam" id="PF00584">
    <property type="entry name" value="SecE"/>
    <property type="match status" value="1"/>
</dbReference>
<keyword evidence="4 9" id="KW-0812">Transmembrane</keyword>
<evidence type="ECO:0000256" key="1">
    <source>
        <dbReference type="ARBA" id="ARBA00004370"/>
    </source>
</evidence>